<dbReference type="RefSeq" id="WP_013407986.1">
    <property type="nucleotide sequence ID" value="NC_014655.1"/>
</dbReference>
<dbReference type="OrthoDB" id="914255at2"/>
<dbReference type="GO" id="GO:0070403">
    <property type="term" value="F:NAD+ binding"/>
    <property type="evidence" value="ECO:0007669"/>
    <property type="project" value="InterPro"/>
</dbReference>
<dbReference type="STRING" id="649349.Lbys_1216"/>
<organism evidence="3 4">
    <name type="scientific">Leadbetterella byssophila (strain DSM 17132 / JCM 16389 / KACC 11308 / NBRC 106382 / 4M15)</name>
    <dbReference type="NCBI Taxonomy" id="649349"/>
    <lineage>
        <taxon>Bacteria</taxon>
        <taxon>Pseudomonadati</taxon>
        <taxon>Bacteroidota</taxon>
        <taxon>Cytophagia</taxon>
        <taxon>Cytophagales</taxon>
        <taxon>Leadbetterellaceae</taxon>
        <taxon>Leadbetterella</taxon>
    </lineage>
</organism>
<dbReference type="Proteomes" id="UP000007435">
    <property type="component" value="Chromosome"/>
</dbReference>
<gene>
    <name evidence="3" type="ordered locus">Lbys_1216</name>
</gene>
<dbReference type="GO" id="GO:0008977">
    <property type="term" value="F:prephenate dehydrogenase (NAD+) activity"/>
    <property type="evidence" value="ECO:0007669"/>
    <property type="project" value="InterPro"/>
</dbReference>
<protein>
    <submittedName>
        <fullName evidence="3">Prephenate dehydrogenase (NADP(+))</fullName>
        <ecNumber evidence="3">1.3.1.13</ecNumber>
    </submittedName>
</protein>
<dbReference type="InterPro" id="IPR003099">
    <property type="entry name" value="Prephen_DH"/>
</dbReference>
<dbReference type="PANTHER" id="PTHR21363:SF0">
    <property type="entry name" value="PREPHENATE DEHYDROGENASE [NADP(+)]"/>
    <property type="match status" value="1"/>
</dbReference>
<dbReference type="HOGENOM" id="CLU_031403_1_0_10"/>
<dbReference type="EMBL" id="CP002305">
    <property type="protein sequence ID" value="ADQ16936.1"/>
    <property type="molecule type" value="Genomic_DNA"/>
</dbReference>
<name>E4RUA2_LEAB4</name>
<dbReference type="Gene3D" id="1.10.3660.10">
    <property type="entry name" value="6-phosphogluconate dehydrogenase C-terminal like domain"/>
    <property type="match status" value="2"/>
</dbReference>
<dbReference type="InterPro" id="IPR046826">
    <property type="entry name" value="PDH_N"/>
</dbReference>
<keyword evidence="1 3" id="KW-0560">Oxidoreductase</keyword>
<dbReference type="InterPro" id="IPR008927">
    <property type="entry name" value="6-PGluconate_DH-like_C_sf"/>
</dbReference>
<feature type="domain" description="Prephenate/arogenate dehydrogenase" evidence="2">
    <location>
        <begin position="1"/>
        <end position="280"/>
    </location>
</feature>
<sequence>MKIGVIGLGDMGRLFARIWSQKGFDVYGCDVPGKEEELQRALPLVKILPDAVAVSRSCDVIMYAVETEKIEEVLRISGPSTKYGAIVTGQTSVKTPEIKAFERHLPADAQIVGSHALFGPSISPDGQIIAMYRHRCEEDAFEAVKQLYLSTGAMVEELESYKHHDQMMADIQVITHVGFESLGTAFMHRKAYPWEDKSQVQGIDNIKLLLTLRIFSYKPHVYSGLAFENPFAIKDVRKFARIENELFGLMITENKNALASRVLKARDKVFGERKAPYMLDDKLMREYTLNPGSNHKPNSHLSLLTMVCTWADLGIDPYKNMVCQTPPFRLRVGLAEYLFTNPDLLEESLKTAVKNKDYLIDDLAYHTAVHEWTNILELGDKKAYEKQFLATSNFLGDRLEEGRDKSTHLLNRLIHEGRA</sequence>
<dbReference type="Gene3D" id="3.40.50.720">
    <property type="entry name" value="NAD(P)-binding Rossmann-like Domain"/>
    <property type="match status" value="1"/>
</dbReference>
<dbReference type="SUPFAM" id="SSF48179">
    <property type="entry name" value="6-phosphogluconate dehydrogenase C-terminal domain-like"/>
    <property type="match status" value="2"/>
</dbReference>
<reference key="1">
    <citation type="submission" date="2010-11" db="EMBL/GenBank/DDBJ databases">
        <title>The complete genome of Leadbetterella byssophila DSM 17132.</title>
        <authorList>
            <consortium name="US DOE Joint Genome Institute (JGI-PGF)"/>
            <person name="Lucas S."/>
            <person name="Copeland A."/>
            <person name="Lapidus A."/>
            <person name="Glavina del Rio T."/>
            <person name="Dalin E."/>
            <person name="Tice H."/>
            <person name="Bruce D."/>
            <person name="Goodwin L."/>
            <person name="Pitluck S."/>
            <person name="Kyrpides N."/>
            <person name="Mavromatis K."/>
            <person name="Ivanova N."/>
            <person name="Teshima H."/>
            <person name="Brettin T."/>
            <person name="Detter J.C."/>
            <person name="Han C."/>
            <person name="Tapia R."/>
            <person name="Land M."/>
            <person name="Hauser L."/>
            <person name="Markowitz V."/>
            <person name="Cheng J.-F."/>
            <person name="Hugenholtz P."/>
            <person name="Woyke T."/>
            <person name="Wu D."/>
            <person name="Tindall B."/>
            <person name="Pomrenke H.G."/>
            <person name="Brambilla E."/>
            <person name="Klenk H.-P."/>
            <person name="Eisen J.A."/>
        </authorList>
    </citation>
    <scope>NUCLEOTIDE SEQUENCE [LARGE SCALE GENOMIC DNA]</scope>
    <source>
        <strain>DSM 17132</strain>
    </source>
</reference>
<dbReference type="KEGG" id="lby:Lbys_1216"/>
<dbReference type="EC" id="1.3.1.13" evidence="3"/>
<evidence type="ECO:0000259" key="2">
    <source>
        <dbReference type="PROSITE" id="PS51176"/>
    </source>
</evidence>
<evidence type="ECO:0000256" key="1">
    <source>
        <dbReference type="ARBA" id="ARBA00023002"/>
    </source>
</evidence>
<reference evidence="3 4" key="2">
    <citation type="journal article" date="2011" name="Stand. Genomic Sci.">
        <title>Complete genome sequence of Leadbetterella byssophila type strain (4M15).</title>
        <authorList>
            <person name="Abt B."/>
            <person name="Teshima H."/>
            <person name="Lucas S."/>
            <person name="Lapidus A."/>
            <person name="Del Rio T.G."/>
            <person name="Nolan M."/>
            <person name="Tice H."/>
            <person name="Cheng J.F."/>
            <person name="Pitluck S."/>
            <person name="Liolios K."/>
            <person name="Pagani I."/>
            <person name="Ivanova N."/>
            <person name="Mavromatis K."/>
            <person name="Pati A."/>
            <person name="Tapia R."/>
            <person name="Han C."/>
            <person name="Goodwin L."/>
            <person name="Chen A."/>
            <person name="Palaniappan K."/>
            <person name="Land M."/>
            <person name="Hauser L."/>
            <person name="Chang Y.J."/>
            <person name="Jeffries C.D."/>
            <person name="Rohde M."/>
            <person name="Goker M."/>
            <person name="Tindall B.J."/>
            <person name="Detter J.C."/>
            <person name="Woyke T."/>
            <person name="Bristow J."/>
            <person name="Eisen J.A."/>
            <person name="Markowitz V."/>
            <person name="Hugenholtz P."/>
            <person name="Klenk H.P."/>
            <person name="Kyrpides N.C."/>
        </authorList>
    </citation>
    <scope>NUCLEOTIDE SEQUENCE [LARGE SCALE GENOMIC DNA]</scope>
    <source>
        <strain evidence="4">DSM 17132 / JCM 16389 / KACC 11308 / NBRC 106382 / 4M15</strain>
    </source>
</reference>
<accession>E4RUA2</accession>
<evidence type="ECO:0000313" key="4">
    <source>
        <dbReference type="Proteomes" id="UP000007435"/>
    </source>
</evidence>
<evidence type="ECO:0000313" key="3">
    <source>
        <dbReference type="EMBL" id="ADQ16936.1"/>
    </source>
</evidence>
<dbReference type="GO" id="GO:0004665">
    <property type="term" value="F:prephenate dehydrogenase (NADP+) activity"/>
    <property type="evidence" value="ECO:0007669"/>
    <property type="project" value="UniProtKB-EC"/>
</dbReference>
<dbReference type="AlphaFoldDB" id="E4RUA2"/>
<keyword evidence="4" id="KW-1185">Reference proteome</keyword>
<dbReference type="InterPro" id="IPR036291">
    <property type="entry name" value="NAD(P)-bd_dom_sf"/>
</dbReference>
<dbReference type="InterPro" id="IPR050812">
    <property type="entry name" value="Preph/Arog_dehydrog"/>
</dbReference>
<dbReference type="Pfam" id="PF02153">
    <property type="entry name" value="PDH_N"/>
    <property type="match status" value="1"/>
</dbReference>
<dbReference type="PANTHER" id="PTHR21363">
    <property type="entry name" value="PREPHENATE DEHYDROGENASE"/>
    <property type="match status" value="1"/>
</dbReference>
<dbReference type="SUPFAM" id="SSF51735">
    <property type="entry name" value="NAD(P)-binding Rossmann-fold domains"/>
    <property type="match status" value="1"/>
</dbReference>
<dbReference type="GO" id="GO:0006571">
    <property type="term" value="P:tyrosine biosynthetic process"/>
    <property type="evidence" value="ECO:0007669"/>
    <property type="project" value="InterPro"/>
</dbReference>
<proteinExistence type="predicted"/>
<dbReference type="eggNOG" id="COG0287">
    <property type="taxonomic scope" value="Bacteria"/>
</dbReference>
<dbReference type="PROSITE" id="PS51176">
    <property type="entry name" value="PDH_ADH"/>
    <property type="match status" value="1"/>
</dbReference>